<accession>A0AAD5TZ40</accession>
<dbReference type="Proteomes" id="UP001211065">
    <property type="component" value="Unassembled WGS sequence"/>
</dbReference>
<name>A0AAD5TZ40_9FUNG</name>
<dbReference type="GO" id="GO:0007010">
    <property type="term" value="P:cytoskeleton organization"/>
    <property type="evidence" value="ECO:0007669"/>
    <property type="project" value="TreeGrafter"/>
</dbReference>
<keyword evidence="1" id="KW-0175">Coiled coil</keyword>
<feature type="coiled-coil region" evidence="1">
    <location>
        <begin position="28"/>
        <end position="86"/>
    </location>
</feature>
<evidence type="ECO:0000313" key="4">
    <source>
        <dbReference type="Proteomes" id="UP001211065"/>
    </source>
</evidence>
<protein>
    <recommendedName>
        <fullName evidence="2">Far11/STRP C-terminal domain-containing protein</fullName>
    </recommendedName>
</protein>
<proteinExistence type="predicted"/>
<keyword evidence="4" id="KW-1185">Reference proteome</keyword>
<evidence type="ECO:0000256" key="1">
    <source>
        <dbReference type="SAM" id="Coils"/>
    </source>
</evidence>
<dbReference type="AlphaFoldDB" id="A0AAD5TZ40"/>
<gene>
    <name evidence="3" type="ORF">HK099_005440</name>
</gene>
<dbReference type="PANTHER" id="PTHR13239">
    <property type="entry name" value="PROTEIN REQUIRED FOR HYPHAL ANASTOMOSIS HAM-2"/>
    <property type="match status" value="1"/>
</dbReference>
<dbReference type="InterPro" id="IPR040185">
    <property type="entry name" value="Far11/STRP"/>
</dbReference>
<comment type="caution">
    <text evidence="3">The sequence shown here is derived from an EMBL/GenBank/DDBJ whole genome shotgun (WGS) entry which is preliminary data.</text>
</comment>
<dbReference type="InterPro" id="IPR021819">
    <property type="entry name" value="Far11/STRP_C"/>
</dbReference>
<dbReference type="Pfam" id="PF11882">
    <property type="entry name" value="DUF3402"/>
    <property type="match status" value="1"/>
</dbReference>
<dbReference type="GO" id="GO:0005829">
    <property type="term" value="C:cytosol"/>
    <property type="evidence" value="ECO:0007669"/>
    <property type="project" value="TreeGrafter"/>
</dbReference>
<sequence length="180" mass="21674">MKVISMIYSKLKPALWEDYLSGDSDVDIEEAQAQEQNIRNLIDFYHERVYKNIYQKVEEHSTISDIEKLKLEKEIKEKEVLNQLDENFKENYKEWLNLEVFGILGETRETLFTLTRRFSREMLKEKIERERDYVKENGNSIIFGRKNEFFGSNIIEEDYDEKDKDTGNFGWNDLVEDLMF</sequence>
<dbReference type="PANTHER" id="PTHR13239:SF4">
    <property type="entry name" value="AT25231P"/>
    <property type="match status" value="1"/>
</dbReference>
<organism evidence="3 4">
    <name type="scientific">Clydaea vesicula</name>
    <dbReference type="NCBI Taxonomy" id="447962"/>
    <lineage>
        <taxon>Eukaryota</taxon>
        <taxon>Fungi</taxon>
        <taxon>Fungi incertae sedis</taxon>
        <taxon>Chytridiomycota</taxon>
        <taxon>Chytridiomycota incertae sedis</taxon>
        <taxon>Chytridiomycetes</taxon>
        <taxon>Lobulomycetales</taxon>
        <taxon>Lobulomycetaceae</taxon>
        <taxon>Clydaea</taxon>
    </lineage>
</organism>
<feature type="domain" description="Far11/STRP C-terminal" evidence="2">
    <location>
        <begin position="1"/>
        <end position="63"/>
    </location>
</feature>
<dbReference type="EMBL" id="JADGJW010000422">
    <property type="protein sequence ID" value="KAJ3217550.1"/>
    <property type="molecule type" value="Genomic_DNA"/>
</dbReference>
<evidence type="ECO:0000259" key="2">
    <source>
        <dbReference type="Pfam" id="PF11882"/>
    </source>
</evidence>
<reference evidence="3" key="1">
    <citation type="submission" date="2020-05" db="EMBL/GenBank/DDBJ databases">
        <title>Phylogenomic resolution of chytrid fungi.</title>
        <authorList>
            <person name="Stajich J.E."/>
            <person name="Amses K."/>
            <person name="Simmons R."/>
            <person name="Seto K."/>
            <person name="Myers J."/>
            <person name="Bonds A."/>
            <person name="Quandt C.A."/>
            <person name="Barry K."/>
            <person name="Liu P."/>
            <person name="Grigoriev I."/>
            <person name="Longcore J.E."/>
            <person name="James T.Y."/>
        </authorList>
    </citation>
    <scope>NUCLEOTIDE SEQUENCE</scope>
    <source>
        <strain evidence="3">JEL0476</strain>
    </source>
</reference>
<evidence type="ECO:0000313" key="3">
    <source>
        <dbReference type="EMBL" id="KAJ3217550.1"/>
    </source>
</evidence>